<keyword evidence="2" id="KW-0472">Membrane</keyword>
<organism evidence="4 5">
    <name type="scientific">Orbilia ellipsospora</name>
    <dbReference type="NCBI Taxonomy" id="2528407"/>
    <lineage>
        <taxon>Eukaryota</taxon>
        <taxon>Fungi</taxon>
        <taxon>Dikarya</taxon>
        <taxon>Ascomycota</taxon>
        <taxon>Pezizomycotina</taxon>
        <taxon>Orbiliomycetes</taxon>
        <taxon>Orbiliales</taxon>
        <taxon>Orbiliaceae</taxon>
        <taxon>Orbilia</taxon>
    </lineage>
</organism>
<feature type="region of interest" description="Disordered" evidence="1">
    <location>
        <begin position="505"/>
        <end position="530"/>
    </location>
</feature>
<keyword evidence="5" id="KW-1185">Reference proteome</keyword>
<evidence type="ECO:0000256" key="3">
    <source>
        <dbReference type="SAM" id="SignalP"/>
    </source>
</evidence>
<dbReference type="EMBL" id="JAVHJO010000004">
    <property type="protein sequence ID" value="KAK6541238.1"/>
    <property type="molecule type" value="Genomic_DNA"/>
</dbReference>
<sequence>MGLESSYTYIHHRFAAATTLAAALLVSIACATPNPQTNAGDKSQAVAPTCLNLGNCTNVDAWGLQVTVSGQTLCLVPSTVINATYVIGTQICNSQTNLTCQAAHGGTFDPNAAPAFVNHSTGNSGDESFWNDLNGPVHTFGDVEFSLSGFTQLEGFEIGVVENGTDFNLGQLGIGPKSTFLNTLKEQGFIDRLSFGFDAGSQSPYNTRAGHLVLGGYDQARVIGNFKEFDINYEVTTDDFRPCPFRVEIEQANVLFKSNKTSTPFIDMEARNPYACIEPYDLLFRFPAGRLASLDSIGLGSGRVADDWLPGLQVNEPGWRYKVGSPGAFSLDVVLKGNDGDFQVSIPSEELEHPLRGINLNGTFAVDQNYTELNIFQGSAIRNTIVLGKAFLSRVYLAVDYDAGKFYLAPSSPSLAGCNPVRFGDDSNTGHSSNRIAGYVGLAFAGLTFLIVATALGVAIWFWKTGRLDKYRRRGVNITERDVDCGTYMQQNTDDMRKLARQASLHPCSGSPDRQTFGSSLGLQRTASGR</sequence>
<reference evidence="4 5" key="1">
    <citation type="submission" date="2019-10" db="EMBL/GenBank/DDBJ databases">
        <authorList>
            <person name="Palmer J.M."/>
        </authorList>
    </citation>
    <scope>NUCLEOTIDE SEQUENCE [LARGE SCALE GENOMIC DNA]</scope>
    <source>
        <strain evidence="4 5">TWF694</strain>
    </source>
</reference>
<feature type="transmembrane region" description="Helical" evidence="2">
    <location>
        <begin position="436"/>
        <end position="463"/>
    </location>
</feature>
<keyword evidence="2" id="KW-1133">Transmembrane helix</keyword>
<comment type="caution">
    <text evidence="4">The sequence shown here is derived from an EMBL/GenBank/DDBJ whole genome shotgun (WGS) entry which is preliminary data.</text>
</comment>
<dbReference type="AlphaFoldDB" id="A0AAV9XGK4"/>
<keyword evidence="3" id="KW-0732">Signal</keyword>
<keyword evidence="2" id="KW-0812">Transmembrane</keyword>
<evidence type="ECO:0000256" key="2">
    <source>
        <dbReference type="SAM" id="Phobius"/>
    </source>
</evidence>
<protein>
    <recommendedName>
        <fullName evidence="6">Peptidase A1 domain-containing protein</fullName>
    </recommendedName>
</protein>
<dbReference type="InterPro" id="IPR021109">
    <property type="entry name" value="Peptidase_aspartic_dom_sf"/>
</dbReference>
<feature type="chain" id="PRO_5043844201" description="Peptidase A1 domain-containing protein" evidence="3">
    <location>
        <begin position="32"/>
        <end position="530"/>
    </location>
</feature>
<name>A0AAV9XGK4_9PEZI</name>
<dbReference type="Proteomes" id="UP001365542">
    <property type="component" value="Unassembled WGS sequence"/>
</dbReference>
<feature type="compositionally biased region" description="Polar residues" evidence="1">
    <location>
        <begin position="512"/>
        <end position="530"/>
    </location>
</feature>
<evidence type="ECO:0000313" key="5">
    <source>
        <dbReference type="Proteomes" id="UP001365542"/>
    </source>
</evidence>
<dbReference type="Gene3D" id="2.40.70.10">
    <property type="entry name" value="Acid Proteases"/>
    <property type="match status" value="1"/>
</dbReference>
<evidence type="ECO:0000313" key="4">
    <source>
        <dbReference type="EMBL" id="KAK6541238.1"/>
    </source>
</evidence>
<feature type="signal peptide" evidence="3">
    <location>
        <begin position="1"/>
        <end position="31"/>
    </location>
</feature>
<gene>
    <name evidence="4" type="ORF">TWF694_008605</name>
</gene>
<accession>A0AAV9XGK4</accession>
<dbReference type="SUPFAM" id="SSF50630">
    <property type="entry name" value="Acid proteases"/>
    <property type="match status" value="1"/>
</dbReference>
<evidence type="ECO:0000256" key="1">
    <source>
        <dbReference type="SAM" id="MobiDB-lite"/>
    </source>
</evidence>
<evidence type="ECO:0008006" key="6">
    <source>
        <dbReference type="Google" id="ProtNLM"/>
    </source>
</evidence>
<proteinExistence type="predicted"/>